<accession>A0ABD6EE18</accession>
<feature type="transmembrane region" description="Helical" evidence="1">
    <location>
        <begin position="71"/>
        <end position="93"/>
    </location>
</feature>
<gene>
    <name evidence="2" type="ORF">AB6A40_001797</name>
</gene>
<evidence type="ECO:0000313" key="2">
    <source>
        <dbReference type="EMBL" id="MFH4975088.1"/>
    </source>
</evidence>
<evidence type="ECO:0000313" key="3">
    <source>
        <dbReference type="Proteomes" id="UP001608902"/>
    </source>
</evidence>
<organism evidence="2 3">
    <name type="scientific">Gnathostoma spinigerum</name>
    <dbReference type="NCBI Taxonomy" id="75299"/>
    <lineage>
        <taxon>Eukaryota</taxon>
        <taxon>Metazoa</taxon>
        <taxon>Ecdysozoa</taxon>
        <taxon>Nematoda</taxon>
        <taxon>Chromadorea</taxon>
        <taxon>Rhabditida</taxon>
        <taxon>Spirurina</taxon>
        <taxon>Gnathostomatomorpha</taxon>
        <taxon>Gnathostomatoidea</taxon>
        <taxon>Gnathostomatidae</taxon>
        <taxon>Gnathostoma</taxon>
    </lineage>
</organism>
<reference evidence="2 3" key="1">
    <citation type="submission" date="2024-08" db="EMBL/GenBank/DDBJ databases">
        <title>Gnathostoma spinigerum genome.</title>
        <authorList>
            <person name="Gonzalez-Bertolin B."/>
            <person name="Monzon S."/>
            <person name="Zaballos A."/>
            <person name="Jimenez P."/>
            <person name="Dekumyoy P."/>
            <person name="Varona S."/>
            <person name="Cuesta I."/>
            <person name="Sumanam S."/>
            <person name="Adisakwattana P."/>
            <person name="Gasser R.B."/>
            <person name="Hernandez-Gonzalez A."/>
            <person name="Young N.D."/>
            <person name="Perteguer M.J."/>
        </authorList>
    </citation>
    <scope>NUCLEOTIDE SEQUENCE [LARGE SCALE GENOMIC DNA]</scope>
    <source>
        <strain evidence="2">AL3</strain>
        <tissue evidence="2">Liver</tissue>
    </source>
</reference>
<dbReference type="Proteomes" id="UP001608902">
    <property type="component" value="Unassembled WGS sequence"/>
</dbReference>
<evidence type="ECO:0000256" key="1">
    <source>
        <dbReference type="SAM" id="Phobius"/>
    </source>
</evidence>
<dbReference type="AlphaFoldDB" id="A0ABD6EE18"/>
<keyword evidence="1" id="KW-1133">Transmembrane helix</keyword>
<feature type="transmembrane region" description="Helical" evidence="1">
    <location>
        <begin position="37"/>
        <end position="59"/>
    </location>
</feature>
<name>A0ABD6EE18_9BILA</name>
<protein>
    <submittedName>
        <fullName evidence="2">Uncharacterized protein</fullName>
    </submittedName>
</protein>
<dbReference type="EMBL" id="JBGFUD010000710">
    <property type="protein sequence ID" value="MFH4975088.1"/>
    <property type="molecule type" value="Genomic_DNA"/>
</dbReference>
<proteinExistence type="predicted"/>
<sequence>MACISVVVGHFREHCASKIIFLTSNCGTNVVMSIIKILSIFQCAAGFAAMFASSFIWNNGNVFVQFWYSGYGWQTLILTILLATWIVSFVVLFTELRGEKLEHFFGKFREMR</sequence>
<keyword evidence="1" id="KW-0812">Transmembrane</keyword>
<keyword evidence="3" id="KW-1185">Reference proteome</keyword>
<keyword evidence="1" id="KW-0472">Membrane</keyword>
<comment type="caution">
    <text evidence="2">The sequence shown here is derived from an EMBL/GenBank/DDBJ whole genome shotgun (WGS) entry which is preliminary data.</text>
</comment>